<dbReference type="InterPro" id="IPR000415">
    <property type="entry name" value="Nitroreductase-like"/>
</dbReference>
<feature type="domain" description="Nitroreductase" evidence="6">
    <location>
        <begin position="9"/>
        <end position="181"/>
    </location>
</feature>
<protein>
    <submittedName>
        <fullName evidence="7">Nitroreductase protein</fullName>
    </submittedName>
</protein>
<dbReference type="RefSeq" id="WP_208926422.1">
    <property type="nucleotide sequence ID" value="NZ_LK996017.1"/>
</dbReference>
<comment type="cofactor">
    <cofactor evidence="1">
        <name>FMN</name>
        <dbReference type="ChEBI" id="CHEBI:58210"/>
    </cofactor>
</comment>
<dbReference type="InterPro" id="IPR029479">
    <property type="entry name" value="Nitroreductase"/>
</dbReference>
<comment type="similarity">
    <text evidence="2">Belongs to the nitroreductase family.</text>
</comment>
<sequence length="204" mass="23088">MDVKTAMLERHSIRKFKPDPVPEEMLRELLEAARLAPSGTNQQPWRFIVVKNQEVKEKIRGAAFDKKFLSEAPVLLVCCADLSTYATNTRRRLQELVDVGVFREEEVANYPNADKPMDAETLQGYKPHAMLNVAIAAEHIALRAVSLGLGTCWVQLMKAREISKILDLPEHLIVTVLMPVGFPDQSPGMRPRLKLEDIIYKVIE</sequence>
<accession>A0A098B8G1</accession>
<evidence type="ECO:0000256" key="4">
    <source>
        <dbReference type="ARBA" id="ARBA00022643"/>
    </source>
</evidence>
<keyword evidence="4" id="KW-0288">FMN</keyword>
<dbReference type="PANTHER" id="PTHR43673">
    <property type="entry name" value="NAD(P)H NITROREDUCTASE YDGI-RELATED"/>
    <property type="match status" value="1"/>
</dbReference>
<dbReference type="PATRIC" id="fig|49338.4.peg.5143"/>
<dbReference type="GO" id="GO:0016491">
    <property type="term" value="F:oxidoreductase activity"/>
    <property type="evidence" value="ECO:0007669"/>
    <property type="project" value="UniProtKB-KW"/>
</dbReference>
<dbReference type="EMBL" id="LK996017">
    <property type="protein sequence ID" value="CDX04667.1"/>
    <property type="molecule type" value="Genomic_DNA"/>
</dbReference>
<dbReference type="Gene3D" id="3.40.109.10">
    <property type="entry name" value="NADH Oxidase"/>
    <property type="match status" value="1"/>
</dbReference>
<keyword evidence="5" id="KW-0560">Oxidoreductase</keyword>
<dbReference type="SUPFAM" id="SSF55469">
    <property type="entry name" value="FMN-dependent nitroreductase-like"/>
    <property type="match status" value="1"/>
</dbReference>
<gene>
    <name evidence="7" type="ORF">DPCES_4781</name>
</gene>
<proteinExistence type="inferred from homology"/>
<evidence type="ECO:0000256" key="1">
    <source>
        <dbReference type="ARBA" id="ARBA00001917"/>
    </source>
</evidence>
<reference evidence="7" key="1">
    <citation type="submission" date="2014-07" db="EMBL/GenBank/DDBJ databases">
        <authorList>
            <person name="Hornung V.Bastian."/>
        </authorList>
    </citation>
    <scope>NUCLEOTIDE SEQUENCE</scope>
    <source>
        <strain evidence="7">PCE-S</strain>
    </source>
</reference>
<dbReference type="AlphaFoldDB" id="A0A098B8G1"/>
<name>A0A098B8G1_DESHA</name>
<evidence type="ECO:0000259" key="6">
    <source>
        <dbReference type="Pfam" id="PF00881"/>
    </source>
</evidence>
<evidence type="ECO:0000256" key="5">
    <source>
        <dbReference type="ARBA" id="ARBA00023002"/>
    </source>
</evidence>
<keyword evidence="3" id="KW-0285">Flavoprotein</keyword>
<evidence type="ECO:0000256" key="3">
    <source>
        <dbReference type="ARBA" id="ARBA00022630"/>
    </source>
</evidence>
<dbReference type="PANTHER" id="PTHR43673:SF2">
    <property type="entry name" value="NITROREDUCTASE"/>
    <property type="match status" value="1"/>
</dbReference>
<dbReference type="Pfam" id="PF00881">
    <property type="entry name" value="Nitroreductase"/>
    <property type="match status" value="1"/>
</dbReference>
<evidence type="ECO:0000256" key="2">
    <source>
        <dbReference type="ARBA" id="ARBA00007118"/>
    </source>
</evidence>
<organism evidence="7">
    <name type="scientific">Desulfitobacterium hafniense</name>
    <name type="common">Desulfitobacterium frappieri</name>
    <dbReference type="NCBI Taxonomy" id="49338"/>
    <lineage>
        <taxon>Bacteria</taxon>
        <taxon>Bacillati</taxon>
        <taxon>Bacillota</taxon>
        <taxon>Clostridia</taxon>
        <taxon>Eubacteriales</taxon>
        <taxon>Desulfitobacteriaceae</taxon>
        <taxon>Desulfitobacterium</taxon>
    </lineage>
</organism>
<evidence type="ECO:0000313" key="7">
    <source>
        <dbReference type="EMBL" id="CDX04667.1"/>
    </source>
</evidence>